<dbReference type="Pfam" id="PF00672">
    <property type="entry name" value="HAMP"/>
    <property type="match status" value="1"/>
</dbReference>
<dbReference type="SMART" id="SM00283">
    <property type="entry name" value="MA"/>
    <property type="match status" value="1"/>
</dbReference>
<dbReference type="InterPro" id="IPR004090">
    <property type="entry name" value="Chemotax_Me-accpt_rcpt"/>
</dbReference>
<proteinExistence type="inferred from homology"/>
<dbReference type="PANTHER" id="PTHR32089:SF112">
    <property type="entry name" value="LYSOZYME-LIKE PROTEIN-RELATED"/>
    <property type="match status" value="1"/>
</dbReference>
<keyword evidence="5" id="KW-1133">Transmembrane helix</keyword>
<dbReference type="CDD" id="cd11386">
    <property type="entry name" value="MCP_signal"/>
    <property type="match status" value="1"/>
</dbReference>
<dbReference type="GO" id="GO:0007165">
    <property type="term" value="P:signal transduction"/>
    <property type="evidence" value="ECO:0007669"/>
    <property type="project" value="UniProtKB-KW"/>
</dbReference>
<dbReference type="AlphaFoldDB" id="A0A6V8ME37"/>
<dbReference type="Gene3D" id="1.10.287.950">
    <property type="entry name" value="Methyl-accepting chemotaxis protein"/>
    <property type="match status" value="1"/>
</dbReference>
<dbReference type="Pfam" id="PF12729">
    <property type="entry name" value="4HB_MCP_1"/>
    <property type="match status" value="1"/>
</dbReference>
<dbReference type="GO" id="GO:0004888">
    <property type="term" value="F:transmembrane signaling receptor activity"/>
    <property type="evidence" value="ECO:0007669"/>
    <property type="project" value="InterPro"/>
</dbReference>
<dbReference type="PRINTS" id="PR00260">
    <property type="entry name" value="CHEMTRNSDUCR"/>
</dbReference>
<comment type="subcellular location">
    <subcellularLocation>
        <location evidence="1">Membrane</location>
    </subcellularLocation>
</comment>
<evidence type="ECO:0000256" key="1">
    <source>
        <dbReference type="ARBA" id="ARBA00004370"/>
    </source>
</evidence>
<comment type="similarity">
    <text evidence="3">Belongs to the methyl-accepting chemotaxis (MCP) protein family.</text>
</comment>
<evidence type="ECO:0000256" key="4">
    <source>
        <dbReference type="PROSITE-ProRule" id="PRU00284"/>
    </source>
</evidence>
<dbReference type="PROSITE" id="PS50885">
    <property type="entry name" value="HAMP"/>
    <property type="match status" value="1"/>
</dbReference>
<protein>
    <submittedName>
        <fullName evidence="8">Methyl-accepting chemotaxis protein</fullName>
    </submittedName>
</protein>
<feature type="transmembrane region" description="Helical" evidence="5">
    <location>
        <begin position="183"/>
        <end position="205"/>
    </location>
</feature>
<name>A0A6V8ME37_9BACT</name>
<dbReference type="GO" id="GO:0006935">
    <property type="term" value="P:chemotaxis"/>
    <property type="evidence" value="ECO:0007669"/>
    <property type="project" value="InterPro"/>
</dbReference>
<comment type="caution">
    <text evidence="8">The sequence shown here is derived from an EMBL/GenBank/DDBJ whole genome shotgun (WGS) entry which is preliminary data.</text>
</comment>
<evidence type="ECO:0000256" key="3">
    <source>
        <dbReference type="ARBA" id="ARBA00029447"/>
    </source>
</evidence>
<keyword evidence="2 4" id="KW-0807">Transducer</keyword>
<keyword evidence="5" id="KW-0472">Membrane</keyword>
<dbReference type="CDD" id="cd06225">
    <property type="entry name" value="HAMP"/>
    <property type="match status" value="1"/>
</dbReference>
<evidence type="ECO:0000256" key="5">
    <source>
        <dbReference type="SAM" id="Phobius"/>
    </source>
</evidence>
<dbReference type="PROSITE" id="PS50111">
    <property type="entry name" value="CHEMOTAXIS_TRANSDUC_2"/>
    <property type="match status" value="1"/>
</dbReference>
<dbReference type="InterPro" id="IPR047347">
    <property type="entry name" value="YvaQ-like_sensor"/>
</dbReference>
<feature type="domain" description="Methyl-accepting transducer" evidence="6">
    <location>
        <begin position="264"/>
        <end position="500"/>
    </location>
</feature>
<keyword evidence="5" id="KW-0812">Transmembrane</keyword>
<feature type="domain" description="HAMP" evidence="7">
    <location>
        <begin position="207"/>
        <end position="259"/>
    </location>
</feature>
<dbReference type="InterPro" id="IPR003660">
    <property type="entry name" value="HAMP_dom"/>
</dbReference>
<dbReference type="Proteomes" id="UP000556026">
    <property type="component" value="Unassembled WGS sequence"/>
</dbReference>
<evidence type="ECO:0000313" key="8">
    <source>
        <dbReference type="EMBL" id="GFO58258.1"/>
    </source>
</evidence>
<evidence type="ECO:0000259" key="6">
    <source>
        <dbReference type="PROSITE" id="PS50111"/>
    </source>
</evidence>
<sequence length="536" mass="56904">MTIARKMQIIFAAVLLGLILLAGMNQLETGKVFDAANYANTNTVPSLDHLTNAVNALTTVRVSVWQHVAQTDPAEMAKLEKKITENTNAVDETLKKYEKEDLSNDQDKLLLAVDRDSLAKYVAVRDQVLVLSREGKKNEARDLLMANQQILMEVGKAFDKHIDFNIEQGRTKAKEALALKRTAMFFSLAGTFLIAFVVGGICLTVSRAVLKQINYAVEIAKAVASGDLSREVKSDSKDEVGMILGALGEMVGNLRQMVSQIIDISGSVATASGQLRSTSDQIATGAEETVAQSNTVATASEEMAATSTDIARNCTVAAEASARSAQAAQAGAAIVEETIVGMGVIAERVRATSVSIEALGTRSDQIGAIVGTIEDIADQTNLLALNAAIEAARAGEQGRGFAVVADEVRALAERTTRATREIGEMIRAIQGETRTAVCAMEEGVQEVEKGAAASSRSEEALEMILNSINEVSLQVSQIATAAEEQTATTGEVTSNILQISEVVQQTARGAEETAASAGTLAAQAQDLKQLVTRFRL</sequence>
<keyword evidence="9" id="KW-1185">Reference proteome</keyword>
<dbReference type="SMART" id="SM00304">
    <property type="entry name" value="HAMP"/>
    <property type="match status" value="1"/>
</dbReference>
<dbReference type="FunFam" id="1.10.287.950:FF:000001">
    <property type="entry name" value="Methyl-accepting chemotaxis sensory transducer"/>
    <property type="match status" value="1"/>
</dbReference>
<dbReference type="InterPro" id="IPR004089">
    <property type="entry name" value="MCPsignal_dom"/>
</dbReference>
<reference evidence="9" key="1">
    <citation type="submission" date="2020-06" db="EMBL/GenBank/DDBJ databases">
        <title>Draft genomic sequence of Geomonas sp. Red330.</title>
        <authorList>
            <person name="Itoh H."/>
            <person name="Zhenxing X."/>
            <person name="Ushijima N."/>
            <person name="Masuda Y."/>
            <person name="Shiratori Y."/>
            <person name="Senoo K."/>
        </authorList>
    </citation>
    <scope>NUCLEOTIDE SEQUENCE [LARGE SCALE GENOMIC DNA]</scope>
    <source>
        <strain evidence="9">Red330</strain>
    </source>
</reference>
<accession>A0A6V8ME37</accession>
<gene>
    <name evidence="8" type="primary">mcp40H-14_1</name>
    <name evidence="8" type="ORF">GMST_05830</name>
</gene>
<dbReference type="EMBL" id="BLXX01000001">
    <property type="protein sequence ID" value="GFO58258.1"/>
    <property type="molecule type" value="Genomic_DNA"/>
</dbReference>
<evidence type="ECO:0000256" key="2">
    <source>
        <dbReference type="ARBA" id="ARBA00023224"/>
    </source>
</evidence>
<dbReference type="CDD" id="cd19411">
    <property type="entry name" value="MCP2201-like_sensor"/>
    <property type="match status" value="1"/>
</dbReference>
<evidence type="ECO:0000313" key="9">
    <source>
        <dbReference type="Proteomes" id="UP000556026"/>
    </source>
</evidence>
<dbReference type="InterPro" id="IPR024478">
    <property type="entry name" value="HlyB_4HB_MCP"/>
</dbReference>
<dbReference type="SUPFAM" id="SSF58104">
    <property type="entry name" value="Methyl-accepting chemotaxis protein (MCP) signaling domain"/>
    <property type="match status" value="1"/>
</dbReference>
<dbReference type="RefSeq" id="WP_246399174.1">
    <property type="nucleotide sequence ID" value="NZ_BLXX01000001.1"/>
</dbReference>
<evidence type="ECO:0000259" key="7">
    <source>
        <dbReference type="PROSITE" id="PS50885"/>
    </source>
</evidence>
<dbReference type="PANTHER" id="PTHR32089">
    <property type="entry name" value="METHYL-ACCEPTING CHEMOTAXIS PROTEIN MCPB"/>
    <property type="match status" value="1"/>
</dbReference>
<organism evidence="8 9">
    <name type="scientific">Geomonas silvestris</name>
    <dbReference type="NCBI Taxonomy" id="2740184"/>
    <lineage>
        <taxon>Bacteria</taxon>
        <taxon>Pseudomonadati</taxon>
        <taxon>Thermodesulfobacteriota</taxon>
        <taxon>Desulfuromonadia</taxon>
        <taxon>Geobacterales</taxon>
        <taxon>Geobacteraceae</taxon>
        <taxon>Geomonas</taxon>
    </lineage>
</organism>
<dbReference type="GO" id="GO:0016020">
    <property type="term" value="C:membrane"/>
    <property type="evidence" value="ECO:0007669"/>
    <property type="project" value="UniProtKB-SubCell"/>
</dbReference>
<dbReference type="Pfam" id="PF00015">
    <property type="entry name" value="MCPsignal"/>
    <property type="match status" value="1"/>
</dbReference>